<dbReference type="PANTHER" id="PTHR31513">
    <property type="entry name" value="EPHRIN TYPE-B RECEPTOR"/>
    <property type="match status" value="1"/>
</dbReference>
<dbReference type="PANTHER" id="PTHR31513:SF2">
    <property type="entry name" value="MRAZ"/>
    <property type="match status" value="1"/>
</dbReference>
<organism evidence="2 3">
    <name type="scientific">Ridgeia piscesae</name>
    <name type="common">Tubeworm</name>
    <dbReference type="NCBI Taxonomy" id="27915"/>
    <lineage>
        <taxon>Eukaryota</taxon>
        <taxon>Metazoa</taxon>
        <taxon>Spiralia</taxon>
        <taxon>Lophotrochozoa</taxon>
        <taxon>Annelida</taxon>
        <taxon>Polychaeta</taxon>
        <taxon>Sedentaria</taxon>
        <taxon>Canalipalpata</taxon>
        <taxon>Sabellida</taxon>
        <taxon>Siboglinidae</taxon>
        <taxon>Ridgeia</taxon>
    </lineage>
</organism>
<proteinExistence type="predicted"/>
<dbReference type="AlphaFoldDB" id="A0AAD9P5K8"/>
<evidence type="ECO:0000313" key="3">
    <source>
        <dbReference type="Proteomes" id="UP001209878"/>
    </source>
</evidence>
<gene>
    <name evidence="2" type="ORF">NP493_132g02140</name>
</gene>
<feature type="compositionally biased region" description="Gly residues" evidence="1">
    <location>
        <begin position="78"/>
        <end position="115"/>
    </location>
</feature>
<reference evidence="2" key="1">
    <citation type="journal article" date="2023" name="Mol. Biol. Evol.">
        <title>Third-Generation Sequencing Reveals the Adaptive Role of the Epigenome in Three Deep-Sea Polychaetes.</title>
        <authorList>
            <person name="Perez M."/>
            <person name="Aroh O."/>
            <person name="Sun Y."/>
            <person name="Lan Y."/>
            <person name="Juniper S.K."/>
            <person name="Young C.R."/>
            <person name="Angers B."/>
            <person name="Qian P.Y."/>
        </authorList>
    </citation>
    <scope>NUCLEOTIDE SEQUENCE</scope>
    <source>
        <strain evidence="2">R07B-5</strain>
    </source>
</reference>
<dbReference type="Proteomes" id="UP001209878">
    <property type="component" value="Unassembled WGS sequence"/>
</dbReference>
<name>A0AAD9P5K8_RIDPI</name>
<accession>A0AAD9P5K8</accession>
<evidence type="ECO:0000313" key="2">
    <source>
        <dbReference type="EMBL" id="KAK2188426.1"/>
    </source>
</evidence>
<protein>
    <submittedName>
        <fullName evidence="2">Uncharacterized protein</fullName>
    </submittedName>
</protein>
<evidence type="ECO:0000256" key="1">
    <source>
        <dbReference type="SAM" id="MobiDB-lite"/>
    </source>
</evidence>
<feature type="region of interest" description="Disordered" evidence="1">
    <location>
        <begin position="77"/>
        <end position="134"/>
    </location>
</feature>
<dbReference type="EMBL" id="JAODUO010000132">
    <property type="protein sequence ID" value="KAK2188426.1"/>
    <property type="molecule type" value="Genomic_DNA"/>
</dbReference>
<comment type="caution">
    <text evidence="2">The sequence shown here is derived from an EMBL/GenBank/DDBJ whole genome shotgun (WGS) entry which is preliminary data.</text>
</comment>
<keyword evidence="3" id="KW-1185">Reference proteome</keyword>
<sequence length="295" mass="30002">MRTGIFKDGKLTKQEPGAYRFGSFTIKDHAKVEFLSDKTLVFDTLELHYRAVLIGHSLSIISNDIHVHFAGDISLTGHGNGPGQGEGAGQPSGQFGSGAGHGAPGGSRSGGGGAAYGLTRSPLDSGSGGGNGTSSVGGAGGGFLNITVLKTFNLEGTVHVDGANGTSSFSGGGSGGTVLLTVGSLKGHGRLSCDGGQGKGGGGSGGRLRLWLGDRFEFAGDITAFGGDDGTGDLSHFKAGPGTIYIQHGRRLSQPQTKLWITGNTQRSQQKQTNTVISGTDVTDFEYNEVKLAGM</sequence>